<dbReference type="SUPFAM" id="SSF49899">
    <property type="entry name" value="Concanavalin A-like lectins/glucanases"/>
    <property type="match status" value="1"/>
</dbReference>
<organism evidence="4 5">
    <name type="scientific">Cohnella soli</name>
    <dbReference type="NCBI Taxonomy" id="425005"/>
    <lineage>
        <taxon>Bacteria</taxon>
        <taxon>Bacillati</taxon>
        <taxon>Bacillota</taxon>
        <taxon>Bacilli</taxon>
        <taxon>Bacillales</taxon>
        <taxon>Paenibacillaceae</taxon>
        <taxon>Cohnella</taxon>
    </lineage>
</organism>
<feature type="signal peptide" evidence="2">
    <location>
        <begin position="1"/>
        <end position="28"/>
    </location>
</feature>
<keyword evidence="5" id="KW-1185">Reference proteome</keyword>
<keyword evidence="2" id="KW-0732">Signal</keyword>
<dbReference type="InterPro" id="IPR011050">
    <property type="entry name" value="Pectin_lyase_fold/virulence"/>
</dbReference>
<feature type="compositionally biased region" description="Gly residues" evidence="1">
    <location>
        <begin position="1379"/>
        <end position="1420"/>
    </location>
</feature>
<feature type="chain" id="PRO_5046674543" evidence="2">
    <location>
        <begin position="29"/>
        <end position="1601"/>
    </location>
</feature>
<dbReference type="Gene3D" id="2.160.20.10">
    <property type="entry name" value="Single-stranded right-handed beta-helix, Pectin lyase-like"/>
    <property type="match status" value="2"/>
</dbReference>
<evidence type="ECO:0000256" key="2">
    <source>
        <dbReference type="SAM" id="SignalP"/>
    </source>
</evidence>
<dbReference type="PANTHER" id="PTHR36453">
    <property type="entry name" value="SECRETED PROTEIN-RELATED"/>
    <property type="match status" value="1"/>
</dbReference>
<accession>A0ABW0HW18</accession>
<evidence type="ECO:0000256" key="1">
    <source>
        <dbReference type="SAM" id="MobiDB-lite"/>
    </source>
</evidence>
<dbReference type="PROSITE" id="PS51272">
    <property type="entry name" value="SLH"/>
    <property type="match status" value="3"/>
</dbReference>
<name>A0ABW0HW18_9BACL</name>
<evidence type="ECO:0000313" key="4">
    <source>
        <dbReference type="EMBL" id="MFC5404082.1"/>
    </source>
</evidence>
<dbReference type="Pfam" id="PF00395">
    <property type="entry name" value="SLH"/>
    <property type="match status" value="3"/>
</dbReference>
<feature type="domain" description="SLH" evidence="3">
    <location>
        <begin position="1484"/>
        <end position="1542"/>
    </location>
</feature>
<reference evidence="5" key="1">
    <citation type="journal article" date="2019" name="Int. J. Syst. Evol. Microbiol.">
        <title>The Global Catalogue of Microorganisms (GCM) 10K type strain sequencing project: providing services to taxonomists for standard genome sequencing and annotation.</title>
        <authorList>
            <consortium name="The Broad Institute Genomics Platform"/>
            <consortium name="The Broad Institute Genome Sequencing Center for Infectious Disease"/>
            <person name="Wu L."/>
            <person name="Ma J."/>
        </authorList>
    </citation>
    <scope>NUCLEOTIDE SEQUENCE [LARGE SCALE GENOMIC DNA]</scope>
    <source>
        <strain evidence="5">CGMCC 1.18575</strain>
    </source>
</reference>
<feature type="region of interest" description="Disordered" evidence="1">
    <location>
        <begin position="1375"/>
        <end position="1427"/>
    </location>
</feature>
<comment type="caution">
    <text evidence="4">The sequence shown here is derived from an EMBL/GenBank/DDBJ whole genome shotgun (WGS) entry which is preliminary data.</text>
</comment>
<sequence>MLRKTLGTLTAMCMLLTSWLDSASVAKASPVVSNVMQGKIQAEFFVSPSGNDANSGSYDKPFATLQRARDAVRLINGNMTGDIYVFIASGNYYVNEPIVFDERDSGTNGFDVVYRDLDGLSTAKFIGGNKVASEWNLVARTGADADLPAAASGSVYKTYVGTGFDFNTLYVNDVRATMARTKNLNVDPRFPASQTDYLRSAGGGISTLIYNNGDIDATSLDGMVNAQARGDLDAQVYMWDGGYWDWMTDTIPLAGINTSTRTLTYKTVASKPEAYRPKYATGSSARYFLQGNLGFLDQPGEYYFNKKTGYLYYYPLAGSGSIGEQNIVIPTVEKIIDIKGASRTSMVSHITFNGLELKDTNFPDYYSYGWNWGDAGAGLGFYPPEAAGSTQPSYSEQTERVEFQVGVMTLTNTNHITISKMHVKNAGMFGIELYLANDHTTIKDSLIEQTGHGGINIDGGYPGVGGDANGDGYSRDNTVTNTMIHDIGQLVGQTSGIQVNNSGYNTFSHLEIYNTPRRGIFITAGYSRNPGAAAPNGDQNFNIMTDMYSHHNTFEYIYLHDAQQDGGDDGAFFACYLYKGSTNYKPNYINQMLIDNVAANPSMRDIAPNGMNLDMGASGFELSNVKIVNPQHFNMEVNTITQYGDKIKFTNTNVDFGSHTNQLASFNDSLMEYDKIGVTTDYPSVYLPATASEQEPDDVYFKENFENSIDLSKWSYRGTIPDTTTEWMSEGVLNGKQSLKLNSDGSANGSKPVLYRDFGGPLNKIVTVKLFDRQSNNQAPYDSGTSIPTTIKSLARVDDGTTAMGLGLDTAVSGGYYVLLNGSTVTPTSVPRTYGWHELKWDYTNGTDVKLYVDGVLVQTSSALTAFSKVELGSDDGKGVSFYDQLFIYGGEEAPAPGPVTAPPAPAYDSSNDNKVQLDLNFEDGVTPTFTPNGTSVMSVIADPDDAINKVLQNVVSDGQNFYQTGASWNNYIVNLKWKFVGWGSNNVLGQAYDNFTIYLMTSTINNTTATNPASYQVVYRRNKNGTTGYPAGTSYFEVSKHTKAADVSLGKAAVPTGFNESAWHNLQIQTYGGKVGFVVDGTTLFSVNDGTYTSGGVAFGGINSTVLMDDIKIISNPTYVDYGTKFNLGNVTLNGDYNPTWPIYDATVSDLAQPVTLIRPRPVLAGATTTVMLNGLDITDQFSDYSTAIELPGLHNGRNKLVLSEVTSAGTKAFTINIEKPYTIVSVGVIAPVVTQVGTAPALPATTSVTFGDQTSQTANIQWDHVKPSQYKKTGTFTVHGQLAGLTGTVSTTVSVSGLLSLGQLEDVSTVAGTAPELPATIGAQFSDGAGDLALTYAELAPALYAQAGTFIAVASVDQYPGVVLQKVKVVNEHNGGNNNGGNNNGGNNNGGNNNGGNNNGGNNNGGNNNGGNNNGGNNNGKFADVPPTHWASQVINELVERKILSGTSATSFEPSRIVTRAEFATMLVNALQLTAKSDVQFSDVKTTDWFADAVAKALEAGLVQGKDNGQFDPKGQITREEMVVMLMRAYAIMYGKELGDYSTSKFVDMKDVSSWAANLVSAAAELNLINGRSGGKFAPKGISSRAEAAQAIYNLLMIK</sequence>
<dbReference type="PANTHER" id="PTHR36453:SF1">
    <property type="entry name" value="RIGHT HANDED BETA HELIX DOMAIN-CONTAINING PROTEIN"/>
    <property type="match status" value="1"/>
</dbReference>
<dbReference type="Pfam" id="PF07532">
    <property type="entry name" value="Big_4"/>
    <property type="match status" value="1"/>
</dbReference>
<proteinExistence type="predicted"/>
<gene>
    <name evidence="4" type="ORF">ACFPOF_15165</name>
</gene>
<evidence type="ECO:0000259" key="3">
    <source>
        <dbReference type="PROSITE" id="PS51272"/>
    </source>
</evidence>
<dbReference type="InterPro" id="IPR001119">
    <property type="entry name" value="SLH_dom"/>
</dbReference>
<feature type="domain" description="SLH" evidence="3">
    <location>
        <begin position="1545"/>
        <end position="1601"/>
    </location>
</feature>
<dbReference type="SMART" id="SM00710">
    <property type="entry name" value="PbH1"/>
    <property type="match status" value="5"/>
</dbReference>
<dbReference type="InterPro" id="IPR011081">
    <property type="entry name" value="Big_4"/>
</dbReference>
<dbReference type="InterPro" id="IPR006626">
    <property type="entry name" value="PbH1"/>
</dbReference>
<dbReference type="SUPFAM" id="SSF51126">
    <property type="entry name" value="Pectin lyase-like"/>
    <property type="match status" value="1"/>
</dbReference>
<protein>
    <submittedName>
        <fullName evidence="4">S-layer homology domain-containing protein</fullName>
    </submittedName>
</protein>
<dbReference type="RefSeq" id="WP_378134041.1">
    <property type="nucleotide sequence ID" value="NZ_JBHSMI010000025.1"/>
</dbReference>
<dbReference type="InterPro" id="IPR012334">
    <property type="entry name" value="Pectin_lyas_fold"/>
</dbReference>
<dbReference type="Gene3D" id="2.60.120.560">
    <property type="entry name" value="Exo-inulinase, domain 1"/>
    <property type="match status" value="1"/>
</dbReference>
<dbReference type="InterPro" id="IPR013320">
    <property type="entry name" value="ConA-like_dom_sf"/>
</dbReference>
<evidence type="ECO:0000313" key="5">
    <source>
        <dbReference type="Proteomes" id="UP001596113"/>
    </source>
</evidence>
<feature type="domain" description="SLH" evidence="3">
    <location>
        <begin position="1420"/>
        <end position="1483"/>
    </location>
</feature>
<dbReference type="EMBL" id="JBHSMI010000025">
    <property type="protein sequence ID" value="MFC5404082.1"/>
    <property type="molecule type" value="Genomic_DNA"/>
</dbReference>
<dbReference type="Proteomes" id="UP001596113">
    <property type="component" value="Unassembled WGS sequence"/>
</dbReference>